<evidence type="ECO:0000256" key="1">
    <source>
        <dbReference type="SAM" id="SignalP"/>
    </source>
</evidence>
<dbReference type="InterPro" id="IPR029455">
    <property type="entry name" value="GHL15"/>
</dbReference>
<evidence type="ECO:0000313" key="2">
    <source>
        <dbReference type="EMBL" id="PKM88872.1"/>
    </source>
</evidence>
<accession>A0A2N2E2G3</accession>
<dbReference type="EMBL" id="PHAH01000009">
    <property type="protein sequence ID" value="PKM88872.1"/>
    <property type="molecule type" value="Genomic_DNA"/>
</dbReference>
<name>A0A2N2E2G3_9BACT</name>
<keyword evidence="1" id="KW-0732">Signal</keyword>
<dbReference type="AlphaFoldDB" id="A0A2N2E2G3"/>
<protein>
    <submittedName>
        <fullName evidence="2">Uncharacterized protein</fullName>
    </submittedName>
</protein>
<proteinExistence type="predicted"/>
<organism evidence="2 3">
    <name type="scientific">Candidatus Falkowbacteria bacterium HGW-Falkowbacteria-2</name>
    <dbReference type="NCBI Taxonomy" id="2013769"/>
    <lineage>
        <taxon>Bacteria</taxon>
        <taxon>Candidatus Falkowiibacteriota</taxon>
    </lineage>
</organism>
<reference evidence="2 3" key="1">
    <citation type="journal article" date="2017" name="ISME J.">
        <title>Potential for microbial H2 and metal transformations associated with novel bacteria and archaea in deep terrestrial subsurface sediments.</title>
        <authorList>
            <person name="Hernsdorf A.W."/>
            <person name="Amano Y."/>
            <person name="Miyakawa K."/>
            <person name="Ise K."/>
            <person name="Suzuki Y."/>
            <person name="Anantharaman K."/>
            <person name="Probst A."/>
            <person name="Burstein D."/>
            <person name="Thomas B.C."/>
            <person name="Banfield J.F."/>
        </authorList>
    </citation>
    <scope>NUCLEOTIDE SEQUENCE [LARGE SCALE GENOMIC DNA]</scope>
    <source>
        <strain evidence="2">HGW-Falkowbacteria-2</strain>
    </source>
</reference>
<feature type="signal peptide" evidence="1">
    <location>
        <begin position="1"/>
        <end position="22"/>
    </location>
</feature>
<dbReference type="Proteomes" id="UP000233325">
    <property type="component" value="Unassembled WGS sequence"/>
</dbReference>
<evidence type="ECO:0000313" key="3">
    <source>
        <dbReference type="Proteomes" id="UP000233325"/>
    </source>
</evidence>
<gene>
    <name evidence="2" type="ORF">CVU83_01050</name>
</gene>
<comment type="caution">
    <text evidence="2">The sequence shown here is derived from an EMBL/GenBank/DDBJ whole genome shotgun (WGS) entry which is preliminary data.</text>
</comment>
<sequence length="487" mass="55143">MRLRSALIILTVCFFLPQAVSAEQAYPRLANYFLKYEMTLAEAKELARWDLLILDMEIQENNPQAITLIRKLNPDVKILAYITSQEIINDTSFSNSSLRRKLASRIIDDWRLNDESGKRVVNWPQTSMLNLTEKAEKDVFGYRFNEYLPRFIKDEIKSSGLWDGVFYDNIWGDIAWMNGGNLDFDNDGKRDSALVANSLWSEGVAKLLRLTRELCGNDFLIMGNGRVHWPYQPLLNGMMLEGFPSSWENGGTWKGSMDTYLKLPSKNANPSTPVINVFDNNQANYRLFRFSLASALLGDGYFSFDYDVTNHGQTWWYDEYDIGLGTAQSGAYNILNGGKSDLQPGLWRRDFKNGVAIVNSTDKTQTFAFSKEEFEKLKGIQAPAINNGERINYLKIGALDGIILLKKLTAWQGSGFTNGGFLRIFTPDGKQARNGFFSYISSLPSGSEVVVESHNGDEEYIYSANGLLFRQRNGKIIWQAQPFAAGF</sequence>
<feature type="non-terminal residue" evidence="2">
    <location>
        <position position="487"/>
    </location>
</feature>
<dbReference type="Pfam" id="PF14885">
    <property type="entry name" value="GHL15"/>
    <property type="match status" value="1"/>
</dbReference>
<feature type="chain" id="PRO_5014956046" evidence="1">
    <location>
        <begin position="23"/>
        <end position="487"/>
    </location>
</feature>